<feature type="region of interest" description="Disordered" evidence="1">
    <location>
        <begin position="1"/>
        <end position="35"/>
    </location>
</feature>
<name>A0A1I2FMZ0_9GAMM</name>
<gene>
    <name evidence="2" type="ORF">SAMN02799615_02348</name>
</gene>
<dbReference type="Proteomes" id="UP000199477">
    <property type="component" value="Unassembled WGS sequence"/>
</dbReference>
<organism evidence="2 3">
    <name type="scientific">Dyella marensis</name>
    <dbReference type="NCBI Taxonomy" id="500610"/>
    <lineage>
        <taxon>Bacteria</taxon>
        <taxon>Pseudomonadati</taxon>
        <taxon>Pseudomonadota</taxon>
        <taxon>Gammaproteobacteria</taxon>
        <taxon>Lysobacterales</taxon>
        <taxon>Rhodanobacteraceae</taxon>
        <taxon>Dyella</taxon>
    </lineage>
</organism>
<sequence>MATIDHKSDLHSLPTEPYPTSPLARPYDVPDDMEDSHQRLLTRLAGISMAVNVLTGLLANSEAFRDQQTSTEPPASGEWPLPPSCVEGIFLAIFHLSHYAESLSLSQAYEPV</sequence>
<proteinExistence type="predicted"/>
<dbReference type="AlphaFoldDB" id="A0A1I2FMZ0"/>
<accession>A0A1I2FMZ0</accession>
<dbReference type="EMBL" id="FONH01000006">
    <property type="protein sequence ID" value="SFF06097.1"/>
    <property type="molecule type" value="Genomic_DNA"/>
</dbReference>
<evidence type="ECO:0000313" key="3">
    <source>
        <dbReference type="Proteomes" id="UP000199477"/>
    </source>
</evidence>
<protein>
    <submittedName>
        <fullName evidence="2">Uncharacterized protein</fullName>
    </submittedName>
</protein>
<keyword evidence="3" id="KW-1185">Reference proteome</keyword>
<reference evidence="3" key="1">
    <citation type="submission" date="2016-10" db="EMBL/GenBank/DDBJ databases">
        <authorList>
            <person name="Varghese N."/>
            <person name="Submissions S."/>
        </authorList>
    </citation>
    <scope>NUCLEOTIDE SEQUENCE [LARGE SCALE GENOMIC DNA]</scope>
    <source>
        <strain evidence="3">UNC178MFTsu3.1</strain>
    </source>
</reference>
<feature type="compositionally biased region" description="Basic and acidic residues" evidence="1">
    <location>
        <begin position="1"/>
        <end position="10"/>
    </location>
</feature>
<dbReference type="RefSeq" id="WP_026633526.1">
    <property type="nucleotide sequence ID" value="NZ_FONH01000006.1"/>
</dbReference>
<evidence type="ECO:0000256" key="1">
    <source>
        <dbReference type="SAM" id="MobiDB-lite"/>
    </source>
</evidence>
<evidence type="ECO:0000313" key="2">
    <source>
        <dbReference type="EMBL" id="SFF06097.1"/>
    </source>
</evidence>